<dbReference type="GO" id="GO:0008413">
    <property type="term" value="F:8-oxo-7,8-dihydroguanosine triphosphate pyrophosphatase activity"/>
    <property type="evidence" value="ECO:0007669"/>
    <property type="project" value="TreeGrafter"/>
</dbReference>
<evidence type="ECO:0000256" key="16">
    <source>
        <dbReference type="ARBA" id="ARBA00042798"/>
    </source>
</evidence>
<evidence type="ECO:0000256" key="10">
    <source>
        <dbReference type="ARBA" id="ARBA00035861"/>
    </source>
</evidence>
<dbReference type="GO" id="GO:0035539">
    <property type="term" value="F:8-oxo-7,8-dihydrodeoxyguanosine triphosphate pyrophosphatase activity"/>
    <property type="evidence" value="ECO:0007669"/>
    <property type="project" value="UniProtKB-EC"/>
</dbReference>
<dbReference type="InterPro" id="IPR020476">
    <property type="entry name" value="Nudix_hydrolase"/>
</dbReference>
<proteinExistence type="inferred from homology"/>
<dbReference type="PANTHER" id="PTHR47707">
    <property type="entry name" value="8-OXO-DGTP DIPHOSPHATASE"/>
    <property type="match status" value="1"/>
</dbReference>
<evidence type="ECO:0000313" key="20">
    <source>
        <dbReference type="Proteomes" id="UP001221217"/>
    </source>
</evidence>
<dbReference type="InterPro" id="IPR047127">
    <property type="entry name" value="MutT-like"/>
</dbReference>
<dbReference type="GO" id="GO:0006281">
    <property type="term" value="P:DNA repair"/>
    <property type="evidence" value="ECO:0007669"/>
    <property type="project" value="UniProtKB-KW"/>
</dbReference>
<comment type="similarity">
    <text evidence="2 17">Belongs to the Nudix hydrolase family.</text>
</comment>
<evidence type="ECO:0000256" key="14">
    <source>
        <dbReference type="ARBA" id="ARBA00041592"/>
    </source>
</evidence>
<evidence type="ECO:0000256" key="3">
    <source>
        <dbReference type="ARBA" id="ARBA00022457"/>
    </source>
</evidence>
<evidence type="ECO:0000313" key="19">
    <source>
        <dbReference type="EMBL" id="MDC7228356.1"/>
    </source>
</evidence>
<dbReference type="SUPFAM" id="SSF55811">
    <property type="entry name" value="Nudix"/>
    <property type="match status" value="1"/>
</dbReference>
<feature type="domain" description="Nudix hydrolase" evidence="18">
    <location>
        <begin position="1"/>
        <end position="126"/>
    </location>
</feature>
<evidence type="ECO:0000256" key="15">
    <source>
        <dbReference type="ARBA" id="ARBA00041979"/>
    </source>
</evidence>
<dbReference type="GO" id="GO:0046872">
    <property type="term" value="F:metal ion binding"/>
    <property type="evidence" value="ECO:0007669"/>
    <property type="project" value="UniProtKB-KW"/>
</dbReference>
<keyword evidence="3" id="KW-0515">Mutator protein</keyword>
<evidence type="ECO:0000256" key="5">
    <source>
        <dbReference type="ARBA" id="ARBA00022723"/>
    </source>
</evidence>
<evidence type="ECO:0000256" key="13">
    <source>
        <dbReference type="ARBA" id="ARBA00040794"/>
    </source>
</evidence>
<dbReference type="Pfam" id="PF00293">
    <property type="entry name" value="NUDIX"/>
    <property type="match status" value="1"/>
</dbReference>
<comment type="catalytic activity">
    <reaction evidence="11">
        <text>8-oxo-GTP + H2O = 8-oxo-GMP + diphosphate + H(+)</text>
        <dbReference type="Rhea" id="RHEA:67616"/>
        <dbReference type="ChEBI" id="CHEBI:15377"/>
        <dbReference type="ChEBI" id="CHEBI:15378"/>
        <dbReference type="ChEBI" id="CHEBI:33019"/>
        <dbReference type="ChEBI" id="CHEBI:143553"/>
        <dbReference type="ChEBI" id="CHEBI:145694"/>
    </reaction>
</comment>
<dbReference type="GO" id="GO:0044715">
    <property type="term" value="F:8-oxo-dGDP phosphatase activity"/>
    <property type="evidence" value="ECO:0007669"/>
    <property type="project" value="TreeGrafter"/>
</dbReference>
<dbReference type="PROSITE" id="PS51462">
    <property type="entry name" value="NUDIX"/>
    <property type="match status" value="1"/>
</dbReference>
<evidence type="ECO:0000256" key="8">
    <source>
        <dbReference type="ARBA" id="ARBA00022842"/>
    </source>
</evidence>
<evidence type="ECO:0000256" key="11">
    <source>
        <dbReference type="ARBA" id="ARBA00036904"/>
    </source>
</evidence>
<gene>
    <name evidence="19" type="ORF">PQJ61_16455</name>
</gene>
<dbReference type="PANTHER" id="PTHR47707:SF1">
    <property type="entry name" value="NUDIX HYDROLASE FAMILY PROTEIN"/>
    <property type="match status" value="1"/>
</dbReference>
<keyword evidence="4" id="KW-0235">DNA replication</keyword>
<evidence type="ECO:0000256" key="1">
    <source>
        <dbReference type="ARBA" id="ARBA00001946"/>
    </source>
</evidence>
<dbReference type="InterPro" id="IPR015797">
    <property type="entry name" value="NUDIX_hydrolase-like_dom_sf"/>
</dbReference>
<keyword evidence="6" id="KW-0227">DNA damage</keyword>
<keyword evidence="8" id="KW-0460">Magnesium</keyword>
<keyword evidence="7 17" id="KW-0378">Hydrolase</keyword>
<evidence type="ECO:0000256" key="17">
    <source>
        <dbReference type="RuleBase" id="RU003476"/>
    </source>
</evidence>
<dbReference type="Proteomes" id="UP001221217">
    <property type="component" value="Unassembled WGS sequence"/>
</dbReference>
<evidence type="ECO:0000256" key="7">
    <source>
        <dbReference type="ARBA" id="ARBA00022801"/>
    </source>
</evidence>
<dbReference type="GO" id="GO:0044716">
    <property type="term" value="F:8-oxo-GDP phosphatase activity"/>
    <property type="evidence" value="ECO:0007669"/>
    <property type="project" value="TreeGrafter"/>
</dbReference>
<evidence type="ECO:0000259" key="18">
    <source>
        <dbReference type="PROSITE" id="PS51462"/>
    </source>
</evidence>
<organism evidence="19 20">
    <name type="scientific">Candidatus Thalassospirochaeta sargassi</name>
    <dbReference type="NCBI Taxonomy" id="3119039"/>
    <lineage>
        <taxon>Bacteria</taxon>
        <taxon>Pseudomonadati</taxon>
        <taxon>Spirochaetota</taxon>
        <taxon>Spirochaetia</taxon>
        <taxon>Spirochaetales</taxon>
        <taxon>Spirochaetaceae</taxon>
        <taxon>Candidatus Thalassospirochaeta</taxon>
    </lineage>
</organism>
<evidence type="ECO:0000256" key="6">
    <source>
        <dbReference type="ARBA" id="ARBA00022763"/>
    </source>
</evidence>
<keyword evidence="9" id="KW-0234">DNA repair</keyword>
<dbReference type="EMBL" id="JAQQAL010000044">
    <property type="protein sequence ID" value="MDC7228356.1"/>
    <property type="molecule type" value="Genomic_DNA"/>
</dbReference>
<evidence type="ECO:0000256" key="4">
    <source>
        <dbReference type="ARBA" id="ARBA00022705"/>
    </source>
</evidence>
<dbReference type="PRINTS" id="PR00502">
    <property type="entry name" value="NUDIXFAMILY"/>
</dbReference>
<dbReference type="CDD" id="cd03425">
    <property type="entry name" value="NUDIX_MutT_NudA_like"/>
    <property type="match status" value="1"/>
</dbReference>
<protein>
    <recommendedName>
        <fullName evidence="13">8-oxo-dGTP diphosphatase</fullName>
        <ecNumber evidence="12">3.6.1.55</ecNumber>
    </recommendedName>
    <alternativeName>
        <fullName evidence="16">7,8-dihydro-8-oxoguanine-triphosphatase</fullName>
    </alternativeName>
    <alternativeName>
        <fullName evidence="15">Mutator protein MutT</fullName>
    </alternativeName>
    <alternativeName>
        <fullName evidence="14">dGTP pyrophosphohydrolase</fullName>
    </alternativeName>
</protein>
<evidence type="ECO:0000256" key="2">
    <source>
        <dbReference type="ARBA" id="ARBA00005582"/>
    </source>
</evidence>
<evidence type="ECO:0000256" key="9">
    <source>
        <dbReference type="ARBA" id="ARBA00023204"/>
    </source>
</evidence>
<comment type="cofactor">
    <cofactor evidence="1">
        <name>Mg(2+)</name>
        <dbReference type="ChEBI" id="CHEBI:18420"/>
    </cofactor>
</comment>
<dbReference type="Gene3D" id="3.90.79.10">
    <property type="entry name" value="Nucleoside Triphosphate Pyrophosphohydrolase"/>
    <property type="match status" value="1"/>
</dbReference>
<comment type="catalytic activity">
    <reaction evidence="10">
        <text>8-oxo-dGTP + H2O = 8-oxo-dGMP + diphosphate + H(+)</text>
        <dbReference type="Rhea" id="RHEA:31575"/>
        <dbReference type="ChEBI" id="CHEBI:15377"/>
        <dbReference type="ChEBI" id="CHEBI:15378"/>
        <dbReference type="ChEBI" id="CHEBI:33019"/>
        <dbReference type="ChEBI" id="CHEBI:63224"/>
        <dbReference type="ChEBI" id="CHEBI:77896"/>
        <dbReference type="EC" id="3.6.1.55"/>
    </reaction>
</comment>
<dbReference type="InterPro" id="IPR000086">
    <property type="entry name" value="NUDIX_hydrolase_dom"/>
</dbReference>
<dbReference type="EC" id="3.6.1.55" evidence="12"/>
<comment type="caution">
    <text evidence="19">The sequence shown here is derived from an EMBL/GenBank/DDBJ whole genome shotgun (WGS) entry which is preliminary data.</text>
</comment>
<dbReference type="PROSITE" id="PS00893">
    <property type="entry name" value="NUDIX_BOX"/>
    <property type="match status" value="1"/>
</dbReference>
<dbReference type="GO" id="GO:0006260">
    <property type="term" value="P:DNA replication"/>
    <property type="evidence" value="ECO:0007669"/>
    <property type="project" value="UniProtKB-KW"/>
</dbReference>
<reference evidence="19 20" key="1">
    <citation type="submission" date="2022-12" db="EMBL/GenBank/DDBJ databases">
        <title>Metagenome assembled genome from gulf of manar.</title>
        <authorList>
            <person name="Kohli P."/>
            <person name="Pk S."/>
            <person name="Venkata Ramana C."/>
            <person name="Sasikala C."/>
        </authorList>
    </citation>
    <scope>NUCLEOTIDE SEQUENCE [LARGE SCALE GENOMIC DNA]</scope>
    <source>
        <strain evidence="19">JB008</strain>
    </source>
</reference>
<dbReference type="InterPro" id="IPR020084">
    <property type="entry name" value="NUDIX_hydrolase_CS"/>
</dbReference>
<keyword evidence="5" id="KW-0479">Metal-binding</keyword>
<accession>A0AAJ1IJV4</accession>
<evidence type="ECO:0000256" key="12">
    <source>
        <dbReference type="ARBA" id="ARBA00038905"/>
    </source>
</evidence>
<name>A0AAJ1IJV4_9SPIO</name>
<sequence>MIKNVAAAVVFHDGKVLICRRASGEKLEGFWEFPGGKLEAGESMFDCIERELFEELGVKARGREILAVSFYAYEHSEIRLTGILTELFSDEISLTVHDAFDWVYPVSLSEYKLAPADIPIAEAVVKYGID</sequence>
<dbReference type="AlphaFoldDB" id="A0AAJ1IJV4"/>